<dbReference type="Gene3D" id="1.20.5.1300">
    <property type="match status" value="1"/>
</dbReference>
<gene>
    <name evidence="7" type="primary">hisD</name>
    <name evidence="7" type="ORF">JF535_10670</name>
</gene>
<accession>A0ABS3E7S7</accession>
<evidence type="ECO:0000256" key="1">
    <source>
        <dbReference type="ARBA" id="ARBA00001947"/>
    </source>
</evidence>
<proteinExistence type="inferred from homology"/>
<dbReference type="EMBL" id="JAEKJR010000002">
    <property type="protein sequence ID" value="MBN8431312.1"/>
    <property type="molecule type" value="Genomic_DNA"/>
</dbReference>
<dbReference type="GO" id="GO:0004399">
    <property type="term" value="F:histidinol dehydrogenase activity"/>
    <property type="evidence" value="ECO:0007669"/>
    <property type="project" value="UniProtKB-EC"/>
</dbReference>
<keyword evidence="2" id="KW-0479">Metal-binding</keyword>
<dbReference type="Proteomes" id="UP000664293">
    <property type="component" value="Unassembled WGS sequence"/>
</dbReference>
<dbReference type="Gene3D" id="3.40.50.1980">
    <property type="entry name" value="Nitrogenase molybdenum iron protein domain"/>
    <property type="match status" value="2"/>
</dbReference>
<dbReference type="Pfam" id="PF00815">
    <property type="entry name" value="Histidinol_dh"/>
    <property type="match status" value="1"/>
</dbReference>
<dbReference type="SUPFAM" id="SSF53720">
    <property type="entry name" value="ALDH-like"/>
    <property type="match status" value="1"/>
</dbReference>
<evidence type="ECO:0000256" key="2">
    <source>
        <dbReference type="ARBA" id="ARBA00022723"/>
    </source>
</evidence>
<dbReference type="InterPro" id="IPR022695">
    <property type="entry name" value="Histidinol_DH_monofunct"/>
</dbReference>
<dbReference type="EC" id="1.1.1.23" evidence="7"/>
<dbReference type="InterPro" id="IPR012131">
    <property type="entry name" value="Hstdl_DH"/>
</dbReference>
<dbReference type="PRINTS" id="PR00083">
    <property type="entry name" value="HOLDHDRGNASE"/>
</dbReference>
<dbReference type="PANTHER" id="PTHR21256">
    <property type="entry name" value="HISTIDINOL DEHYDROGENASE HDH"/>
    <property type="match status" value="1"/>
</dbReference>
<dbReference type="PROSITE" id="PS00611">
    <property type="entry name" value="HISOL_DEHYDROGENASE"/>
    <property type="match status" value="1"/>
</dbReference>
<dbReference type="InterPro" id="IPR001692">
    <property type="entry name" value="Histidinol_DH_CS"/>
</dbReference>
<comment type="caution">
    <text evidence="7">The sequence shown here is derived from an EMBL/GenBank/DDBJ whole genome shotgun (WGS) entry which is preliminary data.</text>
</comment>
<dbReference type="InterPro" id="IPR016161">
    <property type="entry name" value="Ald_DH/histidinol_DH"/>
</dbReference>
<keyword evidence="4 5" id="KW-0560">Oxidoreductase</keyword>
<dbReference type="PIRSF" id="PIRSF000099">
    <property type="entry name" value="Histidinol_dh"/>
    <property type="match status" value="1"/>
</dbReference>
<evidence type="ECO:0000256" key="4">
    <source>
        <dbReference type="ARBA" id="ARBA00023002"/>
    </source>
</evidence>
<evidence type="ECO:0000313" key="8">
    <source>
        <dbReference type="Proteomes" id="UP000664293"/>
    </source>
</evidence>
<protein>
    <submittedName>
        <fullName evidence="7">Histidinol dehydrogenase</fullName>
        <ecNumber evidence="7">1.1.1.23</ecNumber>
    </submittedName>
</protein>
<organism evidence="7 8">
    <name type="scientific">Microbulbifer salipaludis</name>
    <dbReference type="NCBI Taxonomy" id="187980"/>
    <lineage>
        <taxon>Bacteria</taxon>
        <taxon>Pseudomonadati</taxon>
        <taxon>Pseudomonadota</taxon>
        <taxon>Gammaproteobacteria</taxon>
        <taxon>Cellvibrionales</taxon>
        <taxon>Microbulbiferaceae</taxon>
        <taxon>Microbulbifer</taxon>
    </lineage>
</organism>
<evidence type="ECO:0000313" key="7">
    <source>
        <dbReference type="EMBL" id="MBN8431312.1"/>
    </source>
</evidence>
<evidence type="ECO:0000256" key="3">
    <source>
        <dbReference type="ARBA" id="ARBA00022833"/>
    </source>
</evidence>
<dbReference type="PANTHER" id="PTHR21256:SF14">
    <property type="entry name" value="HISTIDINOL DEHYDROGENASE"/>
    <property type="match status" value="1"/>
</dbReference>
<dbReference type="CDD" id="cd06572">
    <property type="entry name" value="Histidinol_dh"/>
    <property type="match status" value="1"/>
</dbReference>
<dbReference type="NCBIfam" id="TIGR00069">
    <property type="entry name" value="hisD"/>
    <property type="match status" value="1"/>
</dbReference>
<reference evidence="7 8" key="1">
    <citation type="submission" date="2020-12" db="EMBL/GenBank/DDBJ databases">
        <title>Oil enriched cultivation method for isolating marine PHA-producing bacteria.</title>
        <authorList>
            <person name="Zheng W."/>
            <person name="Yu S."/>
            <person name="Huang Y."/>
        </authorList>
    </citation>
    <scope>NUCLEOTIDE SEQUENCE [LARGE SCALE GENOMIC DNA]</scope>
    <source>
        <strain evidence="7 8">SN0-2</strain>
    </source>
</reference>
<comment type="cofactor">
    <cofactor evidence="1">
        <name>Zn(2+)</name>
        <dbReference type="ChEBI" id="CHEBI:29105"/>
    </cofactor>
</comment>
<name>A0ABS3E7S7_9GAMM</name>
<sequence length="421" mass="45684">MDAETVQTNDTKVREIVEGILGDIEKRGDAAVRDFSGQFDKWVPESFRLSEAQIKACYERLDESAIEDIRFAQEQVRNFAQIQRDSMLDVEQETLPGVFLGHKHIPMNSVGCYVPGGKYPLVASAHMSVATAKVAGVKRVIAAAPPFNGEPNPAIVVAMDMAGADEIYCFGGVQAIGAMAIGTETIAPVDMLVGPGNAFVAEAKRQLFGRVGIDLFAGPTETLVIADETVDGELCATDLLGQAEHGVNSPAVLLTNSEKLAQDTLVEIEKQLQTLPTAEVAGKAWEDYGQIILCDSYEEMVQVADDIASEHVQVMTRDPNYFLENMTNYGALFLGAETNVSYGDKVIGTNHTLPTKKAARYTGGLWVGKFIKTCTYQRVTPEASAMVGEYCSRLCALEGFAGHKAQADIRVRRYGKKEIAE</sequence>
<keyword evidence="8" id="KW-1185">Reference proteome</keyword>
<evidence type="ECO:0000256" key="5">
    <source>
        <dbReference type="PIRNR" id="PIRNR000099"/>
    </source>
</evidence>
<keyword evidence="3" id="KW-0862">Zinc</keyword>
<comment type="similarity">
    <text evidence="5 6">Belongs to the histidinol dehydrogenase family.</text>
</comment>
<evidence type="ECO:0000256" key="6">
    <source>
        <dbReference type="RuleBase" id="RU004175"/>
    </source>
</evidence>